<dbReference type="Proteomes" id="UP001382455">
    <property type="component" value="Unassembled WGS sequence"/>
</dbReference>
<evidence type="ECO:0000313" key="2">
    <source>
        <dbReference type="EMBL" id="MEI4548584.1"/>
    </source>
</evidence>
<name>A0ABU8ENP2_9GAMM</name>
<protein>
    <submittedName>
        <fullName evidence="2">Uncharacterized protein</fullName>
    </submittedName>
</protein>
<dbReference type="RefSeq" id="WP_336434497.1">
    <property type="nucleotide sequence ID" value="NZ_JBAWKS010000001.1"/>
</dbReference>
<sequence>MNKGHVIAFALGALSVALISTLMPSDSQLISKEQPSNSSDHTLSEPLESSFNNIKEPLTETLSTQHKSIQHSLTALTKSELVAEVERLESELTHATQKHEQLIKEVSEHAETMLRDKVAELEQQMQQQLELLLSDGVDTLNLATKFEQQTRDDHWAETTEAVFQDFFTTHDFIEFVQLKTIDCRESICQINYQYADGFESIHLFQHKLSEFVTKHKFATSQSQEANGSVNMHIAK</sequence>
<comment type="caution">
    <text evidence="2">The sequence shown here is derived from an EMBL/GenBank/DDBJ whole genome shotgun (WGS) entry which is preliminary data.</text>
</comment>
<evidence type="ECO:0000313" key="3">
    <source>
        <dbReference type="Proteomes" id="UP001382455"/>
    </source>
</evidence>
<reference evidence="2 3" key="1">
    <citation type="submission" date="2023-12" db="EMBL/GenBank/DDBJ databases">
        <title>Friends and Foes: Symbiotic and Algicidal bacterial influence on Karenia brevis blooms.</title>
        <authorList>
            <person name="Fei C."/>
            <person name="Mohamed A.R."/>
            <person name="Booker A."/>
            <person name="Arshad M."/>
            <person name="Klass S."/>
            <person name="Ahn S."/>
            <person name="Gilbert P.M."/>
            <person name="Heil C.A."/>
            <person name="Martinez J.M."/>
            <person name="Amin S.A."/>
        </authorList>
    </citation>
    <scope>NUCLEOTIDE SEQUENCE [LARGE SCALE GENOMIC DNA]</scope>
    <source>
        <strain evidence="2 3">CE15</strain>
    </source>
</reference>
<keyword evidence="1" id="KW-0175">Coiled coil</keyword>
<organism evidence="2 3">
    <name type="scientific">Pseudoalteromonas spongiae</name>
    <dbReference type="NCBI Taxonomy" id="298657"/>
    <lineage>
        <taxon>Bacteria</taxon>
        <taxon>Pseudomonadati</taxon>
        <taxon>Pseudomonadota</taxon>
        <taxon>Gammaproteobacteria</taxon>
        <taxon>Alteromonadales</taxon>
        <taxon>Pseudoalteromonadaceae</taxon>
        <taxon>Pseudoalteromonas</taxon>
    </lineage>
</organism>
<keyword evidence="3" id="KW-1185">Reference proteome</keyword>
<feature type="coiled-coil region" evidence="1">
    <location>
        <begin position="78"/>
        <end position="131"/>
    </location>
</feature>
<evidence type="ECO:0000256" key="1">
    <source>
        <dbReference type="SAM" id="Coils"/>
    </source>
</evidence>
<dbReference type="EMBL" id="JBAWKS010000001">
    <property type="protein sequence ID" value="MEI4548584.1"/>
    <property type="molecule type" value="Genomic_DNA"/>
</dbReference>
<gene>
    <name evidence="2" type="ORF">WAE96_02545</name>
</gene>
<accession>A0ABU8ENP2</accession>
<proteinExistence type="predicted"/>